<keyword evidence="1" id="KW-0378">Hydrolase</keyword>
<dbReference type="HOGENOM" id="CLU_2096028_0_0_1"/>
<dbReference type="GO" id="GO:0016316">
    <property type="term" value="F:phosphatidylinositol-3,4-bisphosphate 4-phosphatase activity"/>
    <property type="evidence" value="ECO:0007669"/>
    <property type="project" value="InterPro"/>
</dbReference>
<evidence type="ECO:0000256" key="2">
    <source>
        <dbReference type="ARBA" id="ARBA00023098"/>
    </source>
</evidence>
<dbReference type="PANTHER" id="PTHR12187">
    <property type="entry name" value="AGAP000124-PA"/>
    <property type="match status" value="1"/>
</dbReference>
<dbReference type="Proteomes" id="UP000007875">
    <property type="component" value="Unassembled WGS sequence"/>
</dbReference>
<dbReference type="InterPro" id="IPR039034">
    <property type="entry name" value="INPP4"/>
</dbReference>
<dbReference type="GeneTree" id="ENSGT00940000168191"/>
<name>H2ZBG6_CIOSA</name>
<organism evidence="3 4">
    <name type="scientific">Ciona savignyi</name>
    <name type="common">Pacific transparent sea squirt</name>
    <dbReference type="NCBI Taxonomy" id="51511"/>
    <lineage>
        <taxon>Eukaryota</taxon>
        <taxon>Metazoa</taxon>
        <taxon>Chordata</taxon>
        <taxon>Tunicata</taxon>
        <taxon>Ascidiacea</taxon>
        <taxon>Phlebobranchia</taxon>
        <taxon>Cionidae</taxon>
        <taxon>Ciona</taxon>
    </lineage>
</organism>
<evidence type="ECO:0000313" key="3">
    <source>
        <dbReference type="Ensembl" id="ENSCSAVP00000014931.1"/>
    </source>
</evidence>
<protein>
    <submittedName>
        <fullName evidence="3">Uncharacterized protein</fullName>
    </submittedName>
</protein>
<keyword evidence="2" id="KW-0443">Lipid metabolism</keyword>
<accession>H2ZBG6</accession>
<keyword evidence="4" id="KW-1185">Reference proteome</keyword>
<evidence type="ECO:0000313" key="4">
    <source>
        <dbReference type="Proteomes" id="UP000007875"/>
    </source>
</evidence>
<dbReference type="GO" id="GO:0005737">
    <property type="term" value="C:cytoplasm"/>
    <property type="evidence" value="ECO:0007669"/>
    <property type="project" value="TreeGrafter"/>
</dbReference>
<reference evidence="3" key="2">
    <citation type="submission" date="2025-08" db="UniProtKB">
        <authorList>
            <consortium name="Ensembl"/>
        </authorList>
    </citation>
    <scope>IDENTIFICATION</scope>
</reference>
<evidence type="ECO:0000256" key="1">
    <source>
        <dbReference type="ARBA" id="ARBA00022801"/>
    </source>
</evidence>
<proteinExistence type="predicted"/>
<dbReference type="Ensembl" id="ENSCSAVT00000015105.1">
    <property type="protein sequence ID" value="ENSCSAVP00000014931.1"/>
    <property type="gene ID" value="ENSCSAVG00000008743.1"/>
</dbReference>
<reference evidence="4" key="1">
    <citation type="submission" date="2003-08" db="EMBL/GenBank/DDBJ databases">
        <authorList>
            <person name="Birren B."/>
            <person name="Nusbaum C."/>
            <person name="Abebe A."/>
            <person name="Abouelleil A."/>
            <person name="Adekoya E."/>
            <person name="Ait-zahra M."/>
            <person name="Allen N."/>
            <person name="Allen T."/>
            <person name="An P."/>
            <person name="Anderson M."/>
            <person name="Anderson S."/>
            <person name="Arachchi H."/>
            <person name="Armbruster J."/>
            <person name="Bachantsang P."/>
            <person name="Baldwin J."/>
            <person name="Barry A."/>
            <person name="Bayul T."/>
            <person name="Blitshsteyn B."/>
            <person name="Bloom T."/>
            <person name="Blye J."/>
            <person name="Boguslavskiy L."/>
            <person name="Borowsky M."/>
            <person name="Boukhgalter B."/>
            <person name="Brunache A."/>
            <person name="Butler J."/>
            <person name="Calixte N."/>
            <person name="Calvo S."/>
            <person name="Camarata J."/>
            <person name="Campo K."/>
            <person name="Chang J."/>
            <person name="Cheshatsang Y."/>
            <person name="Citroen M."/>
            <person name="Collymore A."/>
            <person name="Considine T."/>
            <person name="Cook A."/>
            <person name="Cooke P."/>
            <person name="Corum B."/>
            <person name="Cuomo C."/>
            <person name="David R."/>
            <person name="Dawoe T."/>
            <person name="Degray S."/>
            <person name="Dodge S."/>
            <person name="Dooley K."/>
            <person name="Dorje P."/>
            <person name="Dorjee K."/>
            <person name="Dorris L."/>
            <person name="Duffey N."/>
            <person name="Dupes A."/>
            <person name="Elkins T."/>
            <person name="Engels R."/>
            <person name="Erickson J."/>
            <person name="Farina A."/>
            <person name="Faro S."/>
            <person name="Ferreira P."/>
            <person name="Fischer H."/>
            <person name="Fitzgerald M."/>
            <person name="Foley K."/>
            <person name="Gage D."/>
            <person name="Galagan J."/>
            <person name="Gearin G."/>
            <person name="Gnerre S."/>
            <person name="Gnirke A."/>
            <person name="Goyette A."/>
            <person name="Graham J."/>
            <person name="Grandbois E."/>
            <person name="Gyaltsen K."/>
            <person name="Hafez N."/>
            <person name="Hagopian D."/>
            <person name="Hagos B."/>
            <person name="Hall J."/>
            <person name="Hatcher B."/>
            <person name="Heller A."/>
            <person name="Higgins H."/>
            <person name="Honan T."/>
            <person name="Horn A."/>
            <person name="Houde N."/>
            <person name="Hughes L."/>
            <person name="Hulme W."/>
            <person name="Husby E."/>
            <person name="Iliev I."/>
            <person name="Jaffe D."/>
            <person name="Jones C."/>
            <person name="Kamal M."/>
            <person name="Kamat A."/>
            <person name="Kamvysselis M."/>
            <person name="Karlsson E."/>
            <person name="Kells C."/>
            <person name="Kieu A."/>
            <person name="Kisner P."/>
            <person name="Kodira C."/>
            <person name="Kulbokas E."/>
            <person name="Labutti K."/>
            <person name="Lama D."/>
            <person name="Landers T."/>
            <person name="Leger J."/>
            <person name="Levine S."/>
            <person name="Lewis D."/>
            <person name="Lewis T."/>
            <person name="Lindblad-toh K."/>
            <person name="Liu X."/>
            <person name="Lokyitsang T."/>
            <person name="Lokyitsang Y."/>
            <person name="Lucien O."/>
            <person name="Lui A."/>
            <person name="Ma L.J."/>
            <person name="Mabbitt R."/>
            <person name="Macdonald J."/>
            <person name="Maclean C."/>
            <person name="Major J."/>
            <person name="Manning J."/>
            <person name="Marabella R."/>
            <person name="Maru K."/>
            <person name="Matthews C."/>
            <person name="Mauceli E."/>
            <person name="Mccarthy M."/>
            <person name="Mcdonough S."/>
            <person name="Mcghee T."/>
            <person name="Meldrim J."/>
            <person name="Meneus L."/>
            <person name="Mesirov J."/>
            <person name="Mihalev A."/>
            <person name="Mihova T."/>
            <person name="Mikkelsen T."/>
            <person name="Mlenga V."/>
            <person name="Moru K."/>
            <person name="Mozes J."/>
            <person name="Mulrain L."/>
            <person name="Munson G."/>
            <person name="Naylor J."/>
            <person name="Newes C."/>
            <person name="Nguyen C."/>
            <person name="Nguyen N."/>
            <person name="Nguyen T."/>
            <person name="Nicol R."/>
            <person name="Nielsen C."/>
            <person name="Nizzari M."/>
            <person name="Norbu C."/>
            <person name="Norbu N."/>
            <person name="O'donnell P."/>
            <person name="Okoawo O."/>
            <person name="O'leary S."/>
            <person name="Omotosho B."/>
            <person name="O'neill K."/>
            <person name="Osman S."/>
            <person name="Parker S."/>
            <person name="Perrin D."/>
            <person name="Phunkhang P."/>
            <person name="Piqani B."/>
            <person name="Purcell S."/>
            <person name="Rachupka T."/>
            <person name="Ramasamy U."/>
            <person name="Rameau R."/>
            <person name="Ray V."/>
            <person name="Raymond C."/>
            <person name="Retta R."/>
            <person name="Richardson S."/>
            <person name="Rise C."/>
            <person name="Rodriguez J."/>
            <person name="Rogers J."/>
            <person name="Rogov P."/>
            <person name="Rutman M."/>
            <person name="Schupbach R."/>
            <person name="Seaman C."/>
            <person name="Settipalli S."/>
            <person name="Sharpe T."/>
            <person name="Sheridan J."/>
            <person name="Sherpa N."/>
            <person name="Shi J."/>
            <person name="Smirnov S."/>
            <person name="Smith C."/>
            <person name="Sougnez C."/>
            <person name="Spencer B."/>
            <person name="Stalker J."/>
            <person name="Stange-thomann N."/>
            <person name="Stavropoulos S."/>
            <person name="Stetson K."/>
            <person name="Stone C."/>
            <person name="Stone S."/>
            <person name="Stubbs M."/>
            <person name="Talamas J."/>
            <person name="Tchuinga P."/>
            <person name="Tenzing P."/>
            <person name="Tesfaye S."/>
            <person name="Theodore J."/>
            <person name="Thoulutsang Y."/>
            <person name="Topham K."/>
            <person name="Towey S."/>
            <person name="Tsamla T."/>
            <person name="Tsomo N."/>
            <person name="Vallee D."/>
            <person name="Vassiliev H."/>
            <person name="Venkataraman V."/>
            <person name="Vinson J."/>
            <person name="Vo A."/>
            <person name="Wade C."/>
            <person name="Wang S."/>
            <person name="Wangchuk T."/>
            <person name="Wangdi T."/>
            <person name="Whittaker C."/>
            <person name="Wilkinson J."/>
            <person name="Wu Y."/>
            <person name="Wyman D."/>
            <person name="Yadav S."/>
            <person name="Yang S."/>
            <person name="Yang X."/>
            <person name="Yeager S."/>
            <person name="Yee E."/>
            <person name="Young G."/>
            <person name="Zainoun J."/>
            <person name="Zembeck L."/>
            <person name="Zimmer A."/>
            <person name="Zody M."/>
            <person name="Lander E."/>
        </authorList>
    </citation>
    <scope>NUCLEOTIDE SEQUENCE [LARGE SCALE GENOMIC DNA]</scope>
</reference>
<dbReference type="AlphaFoldDB" id="H2ZBG6"/>
<reference evidence="3" key="3">
    <citation type="submission" date="2025-09" db="UniProtKB">
        <authorList>
            <consortium name="Ensembl"/>
        </authorList>
    </citation>
    <scope>IDENTIFICATION</scope>
</reference>
<dbReference type="PANTHER" id="PTHR12187:SF11">
    <property type="entry name" value="PHOSPHATIDYLINOSITOL-3,4-BISPHOSPHATE 4-PHOSPHATASE"/>
    <property type="match status" value="1"/>
</dbReference>
<sequence length="142" mass="15946">MTSSFPEKKKSTSPDEHQPIMELLIRLKDAVDSKRNKNVEILQKAGDVCRRLNGVRLTSCKSAKDRTAMSVTLEQARILTMEHGLAAHAFNQALSCMRSRGTRLENTLKNVGSRRFAFTSMQLLTFPKLYRAPEGTYGKAES</sequence>